<accession>A0ABU6CEU4</accession>
<keyword evidence="1" id="KW-1133">Transmembrane helix</keyword>
<feature type="transmembrane region" description="Helical" evidence="1">
    <location>
        <begin position="12"/>
        <end position="34"/>
    </location>
</feature>
<gene>
    <name evidence="2" type="ORF">OKJ48_23775</name>
</gene>
<name>A0ABU6CEU4_9ACTN</name>
<keyword evidence="1" id="KW-0472">Membrane</keyword>
<organism evidence="2 3">
    <name type="scientific">Streptomyces kunmingensis</name>
    <dbReference type="NCBI Taxonomy" id="68225"/>
    <lineage>
        <taxon>Bacteria</taxon>
        <taxon>Bacillati</taxon>
        <taxon>Actinomycetota</taxon>
        <taxon>Actinomycetes</taxon>
        <taxon>Kitasatosporales</taxon>
        <taxon>Streptomycetaceae</taxon>
        <taxon>Streptomyces</taxon>
    </lineage>
</organism>
<dbReference type="Proteomes" id="UP001352223">
    <property type="component" value="Unassembled WGS sequence"/>
</dbReference>
<dbReference type="RefSeq" id="WP_324770942.1">
    <property type="nucleotide sequence ID" value="NZ_BAAATS010000028.1"/>
</dbReference>
<sequence>MVVISGSALWSLIGPVFVPFLAVWLAILAVFYGLDLPLGPGAELKIK</sequence>
<keyword evidence="1" id="KW-0812">Transmembrane</keyword>
<proteinExistence type="predicted"/>
<evidence type="ECO:0000313" key="2">
    <source>
        <dbReference type="EMBL" id="MEB3963239.1"/>
    </source>
</evidence>
<comment type="caution">
    <text evidence="2">The sequence shown here is derived from an EMBL/GenBank/DDBJ whole genome shotgun (WGS) entry which is preliminary data.</text>
</comment>
<reference evidence="2 3" key="1">
    <citation type="submission" date="2022-10" db="EMBL/GenBank/DDBJ databases">
        <authorList>
            <person name="Xie J."/>
            <person name="Shen N."/>
        </authorList>
    </citation>
    <scope>NUCLEOTIDE SEQUENCE [LARGE SCALE GENOMIC DNA]</scope>
    <source>
        <strain evidence="2 3">DSM 41681</strain>
    </source>
</reference>
<evidence type="ECO:0000313" key="3">
    <source>
        <dbReference type="Proteomes" id="UP001352223"/>
    </source>
</evidence>
<dbReference type="EMBL" id="JAOZYB010000223">
    <property type="protein sequence ID" value="MEB3963239.1"/>
    <property type="molecule type" value="Genomic_DNA"/>
</dbReference>
<protein>
    <submittedName>
        <fullName evidence="2">Uncharacterized protein</fullName>
    </submittedName>
</protein>
<evidence type="ECO:0000256" key="1">
    <source>
        <dbReference type="SAM" id="Phobius"/>
    </source>
</evidence>
<keyword evidence="3" id="KW-1185">Reference proteome</keyword>